<dbReference type="AlphaFoldDB" id="A0A5K1J2S3"/>
<organism evidence="5 6">
    <name type="scientific">Collinsella aerofaciens</name>
    <dbReference type="NCBI Taxonomy" id="74426"/>
    <lineage>
        <taxon>Bacteria</taxon>
        <taxon>Bacillati</taxon>
        <taxon>Actinomycetota</taxon>
        <taxon>Coriobacteriia</taxon>
        <taxon>Coriobacteriales</taxon>
        <taxon>Coriobacteriaceae</taxon>
        <taxon>Collinsella</taxon>
    </lineage>
</organism>
<evidence type="ECO:0000256" key="2">
    <source>
        <dbReference type="ARBA" id="ARBA00048615"/>
    </source>
</evidence>
<dbReference type="InterPro" id="IPR008927">
    <property type="entry name" value="6-PGluconate_DH-like_C_sf"/>
</dbReference>
<proteinExistence type="predicted"/>
<comment type="catalytic activity">
    <reaction evidence="2">
        <text>D-mannitol 1-phosphate + NAD(+) = beta-D-fructose 6-phosphate + NADH + H(+)</text>
        <dbReference type="Rhea" id="RHEA:19661"/>
        <dbReference type="ChEBI" id="CHEBI:15378"/>
        <dbReference type="ChEBI" id="CHEBI:57540"/>
        <dbReference type="ChEBI" id="CHEBI:57634"/>
        <dbReference type="ChEBI" id="CHEBI:57945"/>
        <dbReference type="ChEBI" id="CHEBI:61381"/>
        <dbReference type="EC" id="1.1.1.17"/>
    </reaction>
</comment>
<dbReference type="InterPro" id="IPR013131">
    <property type="entry name" value="Mannitol_DH_N"/>
</dbReference>
<gene>
    <name evidence="5" type="primary">por_2</name>
    <name evidence="5" type="ORF">KCJAJFAP_00431</name>
</gene>
<dbReference type="InterPro" id="IPR036291">
    <property type="entry name" value="NAD(P)-bd_dom_sf"/>
</dbReference>
<dbReference type="PANTHER" id="PTHR43362">
    <property type="entry name" value="MANNITOL DEHYDROGENASE DSF1-RELATED"/>
    <property type="match status" value="1"/>
</dbReference>
<dbReference type="InterPro" id="IPR050988">
    <property type="entry name" value="Mannitol_DH/Oxidoreductase"/>
</dbReference>
<keyword evidence="1 5" id="KW-0560">Oxidoreductase</keyword>
<dbReference type="EMBL" id="CABWIE010000019">
    <property type="protein sequence ID" value="VWL96561.1"/>
    <property type="molecule type" value="Genomic_DNA"/>
</dbReference>
<dbReference type="Pfam" id="PF08125">
    <property type="entry name" value="Mannitol_dh_C"/>
    <property type="match status" value="1"/>
</dbReference>
<dbReference type="SUPFAM" id="SSF48179">
    <property type="entry name" value="6-phosphogluconate dehydrogenase C-terminal domain-like"/>
    <property type="match status" value="1"/>
</dbReference>
<dbReference type="Gene3D" id="1.10.1040.10">
    <property type="entry name" value="N-(1-d-carboxylethyl)-l-norvaline Dehydrogenase, domain 2"/>
    <property type="match status" value="1"/>
</dbReference>
<evidence type="ECO:0000313" key="5">
    <source>
        <dbReference type="EMBL" id="VWL96561.1"/>
    </source>
</evidence>
<evidence type="ECO:0000256" key="1">
    <source>
        <dbReference type="ARBA" id="ARBA00023002"/>
    </source>
</evidence>
<dbReference type="PANTHER" id="PTHR43362:SF1">
    <property type="entry name" value="MANNITOL DEHYDROGENASE 2-RELATED"/>
    <property type="match status" value="1"/>
</dbReference>
<sequence length="536" mass="58655">MVSLKNWKDEREELAHMGVELPRYDVGAVRAAGVEQPRWIHFGAGNLYRAFHAQIAQELANKGLLDRGVIVAETFRPFTLDEVYAPFNNDILQVVMNADGSLDERVLAITADGVFANSQRPGDFARTKRYFESPELQMATFTITEKGYGLRDAAGELLPYVKAELEAGPDGAASSMGIVCALLLARFNAGAAPIAMVSTDNFSQNGRRFREAILAVAKGWLASGHVSQGFVDYVSDESRVSFPWSMIDRITPNPSPETEARLREQGWSDLDLIKTSGPTFAGFANTEACHYLVIEDSFPNGRPALEEGGVIMCDRDTAEKADTMKVTACLNPLHTCLAVFGCLLGYDRIWAEMEDADLSALVHHLGYDEDLPVVVDPKVIDPQVFIDELVCQRLVNKSLPDAPQRIATDTSQKVAIRYGHTLNSYLAAGKDVSGLTYIPLTIAGWLRYLIGIDDEGKAFECSPDPLLAELQGRVFGLKLGASDATAVHASAEPILSNKEIFTLDLYEVGLGEKIEGYLLEMLGGPGFVRATIHKYL</sequence>
<evidence type="ECO:0000259" key="3">
    <source>
        <dbReference type="Pfam" id="PF01232"/>
    </source>
</evidence>
<accession>A0A5K1J2S3</accession>
<feature type="domain" description="Mannitol dehydrogenase N-terminal" evidence="3">
    <location>
        <begin position="38"/>
        <end position="305"/>
    </location>
</feature>
<evidence type="ECO:0000259" key="4">
    <source>
        <dbReference type="Pfam" id="PF08125"/>
    </source>
</evidence>
<dbReference type="EC" id="1.1.1.-" evidence="5"/>
<reference evidence="5 6" key="1">
    <citation type="submission" date="2019-10" db="EMBL/GenBank/DDBJ databases">
        <authorList>
            <person name="Wolf R A."/>
        </authorList>
    </citation>
    <scope>NUCLEOTIDE SEQUENCE [LARGE SCALE GENOMIC DNA]</scope>
    <source>
        <strain evidence="5">Collinsella_aerofaciens_MC2</strain>
    </source>
</reference>
<keyword evidence="6" id="KW-1185">Reference proteome</keyword>
<dbReference type="PRINTS" id="PR00084">
    <property type="entry name" value="MTLDHDRGNASE"/>
</dbReference>
<dbReference type="Gene3D" id="3.40.50.720">
    <property type="entry name" value="NAD(P)-binding Rossmann-like Domain"/>
    <property type="match status" value="1"/>
</dbReference>
<dbReference type="Proteomes" id="UP000361836">
    <property type="component" value="Unassembled WGS sequence"/>
</dbReference>
<dbReference type="GO" id="GO:0008926">
    <property type="term" value="F:mannitol-1-phosphate 5-dehydrogenase activity"/>
    <property type="evidence" value="ECO:0007669"/>
    <property type="project" value="UniProtKB-EC"/>
</dbReference>
<dbReference type="SUPFAM" id="SSF51735">
    <property type="entry name" value="NAD(P)-binding Rossmann-fold domains"/>
    <property type="match status" value="1"/>
</dbReference>
<evidence type="ECO:0000313" key="6">
    <source>
        <dbReference type="Proteomes" id="UP000361836"/>
    </source>
</evidence>
<dbReference type="RefSeq" id="WP_152076639.1">
    <property type="nucleotide sequence ID" value="NZ_CAAKNU010000035.1"/>
</dbReference>
<protein>
    <submittedName>
        <fullName evidence="5">Polyol:NADP oxidoreductase</fullName>
        <ecNumber evidence="5">1.1.1.-</ecNumber>
    </submittedName>
</protein>
<name>A0A5K1J2S3_9ACTN</name>
<feature type="domain" description="Mannitol dehydrogenase C-terminal" evidence="4">
    <location>
        <begin position="323"/>
        <end position="505"/>
    </location>
</feature>
<dbReference type="Pfam" id="PF01232">
    <property type="entry name" value="Mannitol_dh"/>
    <property type="match status" value="1"/>
</dbReference>
<dbReference type="InterPro" id="IPR013118">
    <property type="entry name" value="Mannitol_DH_C"/>
</dbReference>
<dbReference type="InterPro" id="IPR013328">
    <property type="entry name" value="6PGD_dom2"/>
</dbReference>
<dbReference type="InterPro" id="IPR000669">
    <property type="entry name" value="Mannitol_DH"/>
</dbReference>